<evidence type="ECO:0000259" key="1">
    <source>
        <dbReference type="Pfam" id="PF13333"/>
    </source>
</evidence>
<feature type="domain" description="Integrase catalytic" evidence="1">
    <location>
        <begin position="3"/>
        <end position="43"/>
    </location>
</feature>
<proteinExistence type="predicted"/>
<dbReference type="EMBL" id="JBFMIA010000019">
    <property type="protein sequence ID" value="MEW9502972.1"/>
    <property type="molecule type" value="Genomic_DNA"/>
</dbReference>
<dbReference type="InterPro" id="IPR001584">
    <property type="entry name" value="Integrase_cat-core"/>
</dbReference>
<gene>
    <name evidence="2" type="ORF">AB1471_14355</name>
</gene>
<organism evidence="2 3">
    <name type="scientific">Jeotgalibacillus marinus</name>
    <dbReference type="NCBI Taxonomy" id="86667"/>
    <lineage>
        <taxon>Bacteria</taxon>
        <taxon>Bacillati</taxon>
        <taxon>Bacillota</taxon>
        <taxon>Bacilli</taxon>
        <taxon>Bacillales</taxon>
        <taxon>Caryophanaceae</taxon>
        <taxon>Jeotgalibacillus</taxon>
    </lineage>
</organism>
<sequence>MFFLYGSEVDCFDQVVSKIDEYMEYYNKERIQEKLGYLTPKEFGALAP</sequence>
<dbReference type="Proteomes" id="UP001556040">
    <property type="component" value="Unassembled WGS sequence"/>
</dbReference>
<protein>
    <submittedName>
        <fullName evidence="2">IS3 family transposase</fullName>
    </submittedName>
</protein>
<evidence type="ECO:0000313" key="2">
    <source>
        <dbReference type="EMBL" id="MEW9502972.1"/>
    </source>
</evidence>
<reference evidence="2 3" key="1">
    <citation type="journal article" date="1979" name="Int. J. Syst. Evol. Microbiol.">
        <title>Bacillus globisporus subsp. marinus subsp. nov.</title>
        <authorList>
            <person name="Liu H."/>
        </authorList>
    </citation>
    <scope>NUCLEOTIDE SEQUENCE [LARGE SCALE GENOMIC DNA]</scope>
    <source>
        <strain evidence="2 3">DSM 1297</strain>
    </source>
</reference>
<dbReference type="RefSeq" id="WP_367780459.1">
    <property type="nucleotide sequence ID" value="NZ_JBFMIA010000019.1"/>
</dbReference>
<evidence type="ECO:0000313" key="3">
    <source>
        <dbReference type="Proteomes" id="UP001556040"/>
    </source>
</evidence>
<accession>A0ABV3Q6K1</accession>
<keyword evidence="3" id="KW-1185">Reference proteome</keyword>
<comment type="caution">
    <text evidence="2">The sequence shown here is derived from an EMBL/GenBank/DDBJ whole genome shotgun (WGS) entry which is preliminary data.</text>
</comment>
<dbReference type="Pfam" id="PF13333">
    <property type="entry name" value="rve_2"/>
    <property type="match status" value="1"/>
</dbReference>
<name>A0ABV3Q6K1_9BACL</name>